<dbReference type="AlphaFoldDB" id="G9P1G5"/>
<sequence>MPGKNFLGWQDVAGITKDQPDAAMVQRYGDAMAWIELDLVKQYERKEGGWQQAEMQRPGGKQGIL</sequence>
<evidence type="ECO:0000313" key="1">
    <source>
        <dbReference type="EMBL" id="EHK42518.1"/>
    </source>
</evidence>
<name>G9P1G5_HYPAI</name>
<comment type="caution">
    <text evidence="1">The sequence shown here is derived from an EMBL/GenBank/DDBJ whole genome shotgun (WGS) entry which is preliminary data.</text>
</comment>
<organism evidence="1 2">
    <name type="scientific">Hypocrea atroviridis (strain ATCC 20476 / IMI 206040)</name>
    <name type="common">Trichoderma atroviride</name>
    <dbReference type="NCBI Taxonomy" id="452589"/>
    <lineage>
        <taxon>Eukaryota</taxon>
        <taxon>Fungi</taxon>
        <taxon>Dikarya</taxon>
        <taxon>Ascomycota</taxon>
        <taxon>Pezizomycotina</taxon>
        <taxon>Sordariomycetes</taxon>
        <taxon>Hypocreomycetidae</taxon>
        <taxon>Hypocreales</taxon>
        <taxon>Hypocreaceae</taxon>
        <taxon>Trichoderma</taxon>
    </lineage>
</organism>
<evidence type="ECO:0000313" key="2">
    <source>
        <dbReference type="Proteomes" id="UP000005426"/>
    </source>
</evidence>
<accession>G9P1G5</accession>
<gene>
    <name evidence="1" type="ORF">TRIATDRAFT_258063</name>
</gene>
<proteinExistence type="predicted"/>
<dbReference type="EMBL" id="ABDG02000026">
    <property type="protein sequence ID" value="EHK42518.1"/>
    <property type="molecule type" value="Genomic_DNA"/>
</dbReference>
<dbReference type="HOGENOM" id="CLU_2849993_0_0_1"/>
<reference evidence="1 2" key="1">
    <citation type="journal article" date="2011" name="Genome Biol.">
        <title>Comparative genome sequence analysis underscores mycoparasitism as the ancestral life style of Trichoderma.</title>
        <authorList>
            <person name="Kubicek C.P."/>
            <person name="Herrera-Estrella A."/>
            <person name="Seidl-Seiboth V."/>
            <person name="Martinez D.A."/>
            <person name="Druzhinina I.S."/>
            <person name="Thon M."/>
            <person name="Zeilinger S."/>
            <person name="Casas-Flores S."/>
            <person name="Horwitz B.A."/>
            <person name="Mukherjee P.K."/>
            <person name="Mukherjee M."/>
            <person name="Kredics L."/>
            <person name="Alcaraz L.D."/>
            <person name="Aerts A."/>
            <person name="Antal Z."/>
            <person name="Atanasova L."/>
            <person name="Cervantes-Badillo M.G."/>
            <person name="Challacombe J."/>
            <person name="Chertkov O."/>
            <person name="McCluskey K."/>
            <person name="Coulpier F."/>
            <person name="Deshpande N."/>
            <person name="von Doehren H."/>
            <person name="Ebbole D.J."/>
            <person name="Esquivel-Naranjo E.U."/>
            <person name="Fekete E."/>
            <person name="Flipphi M."/>
            <person name="Glaser F."/>
            <person name="Gomez-Rodriguez E.Y."/>
            <person name="Gruber S."/>
            <person name="Han C."/>
            <person name="Henrissat B."/>
            <person name="Hermosa R."/>
            <person name="Hernandez-Onate M."/>
            <person name="Karaffa L."/>
            <person name="Kosti I."/>
            <person name="Le Crom S."/>
            <person name="Lindquist E."/>
            <person name="Lucas S."/>
            <person name="Luebeck M."/>
            <person name="Luebeck P.S."/>
            <person name="Margeot A."/>
            <person name="Metz B."/>
            <person name="Misra M."/>
            <person name="Nevalainen H."/>
            <person name="Omann M."/>
            <person name="Packer N."/>
            <person name="Perrone G."/>
            <person name="Uresti-Rivera E.E."/>
            <person name="Salamov A."/>
            <person name="Schmoll M."/>
            <person name="Seiboth B."/>
            <person name="Shapiro H."/>
            <person name="Sukno S."/>
            <person name="Tamayo-Ramos J.A."/>
            <person name="Tisch D."/>
            <person name="Wiest A."/>
            <person name="Wilkinson H.H."/>
            <person name="Zhang M."/>
            <person name="Coutinho P.M."/>
            <person name="Kenerley C.M."/>
            <person name="Monte E."/>
            <person name="Baker S.E."/>
            <person name="Grigoriev I.V."/>
        </authorList>
    </citation>
    <scope>NUCLEOTIDE SEQUENCE [LARGE SCALE GENOMIC DNA]</scope>
    <source>
        <strain evidence="2">ATCC 20476 / IMI 206040</strain>
    </source>
</reference>
<keyword evidence="2" id="KW-1185">Reference proteome</keyword>
<protein>
    <submittedName>
        <fullName evidence="1">Uncharacterized protein</fullName>
    </submittedName>
</protein>
<dbReference type="Proteomes" id="UP000005426">
    <property type="component" value="Unassembled WGS sequence"/>
</dbReference>